<feature type="domain" description="Nephrocystin 3-like N-terminal" evidence="2">
    <location>
        <begin position="49"/>
        <end position="92"/>
    </location>
</feature>
<evidence type="ECO:0000313" key="3">
    <source>
        <dbReference type="EMBL" id="PMD13353.1"/>
    </source>
</evidence>
<keyword evidence="1" id="KW-0677">Repeat</keyword>
<dbReference type="EMBL" id="KZ613532">
    <property type="protein sequence ID" value="PMD13353.1"/>
    <property type="molecule type" value="Genomic_DNA"/>
</dbReference>
<gene>
    <name evidence="3" type="ORF">NA56DRAFT_424133</name>
</gene>
<dbReference type="STRING" id="1745343.A0A2J6PH73"/>
<proteinExistence type="predicted"/>
<keyword evidence="4" id="KW-1185">Reference proteome</keyword>
<sequence>MSQTIETGVIISGISNAQIKATKSEIIKWLAPVDPRANQEAARKKHEEQTGRWFTEGENFSNWLEQPNSLLWLHGIPGSGKTILCSEIIEQTTE</sequence>
<dbReference type="PANTHER" id="PTHR10039">
    <property type="entry name" value="AMELOGENIN"/>
    <property type="match status" value="1"/>
</dbReference>
<evidence type="ECO:0000259" key="2">
    <source>
        <dbReference type="Pfam" id="PF24883"/>
    </source>
</evidence>
<evidence type="ECO:0000256" key="1">
    <source>
        <dbReference type="ARBA" id="ARBA00022737"/>
    </source>
</evidence>
<dbReference type="AlphaFoldDB" id="A0A2J6PH73"/>
<dbReference type="OrthoDB" id="195446at2759"/>
<name>A0A2J6PH73_9HELO</name>
<dbReference type="InterPro" id="IPR056884">
    <property type="entry name" value="NPHP3-like_N"/>
</dbReference>
<dbReference type="Proteomes" id="UP000235672">
    <property type="component" value="Unassembled WGS sequence"/>
</dbReference>
<dbReference type="SUPFAM" id="SSF52540">
    <property type="entry name" value="P-loop containing nucleoside triphosphate hydrolases"/>
    <property type="match status" value="1"/>
</dbReference>
<dbReference type="PANTHER" id="PTHR10039:SF16">
    <property type="entry name" value="GPI INOSITOL-DEACYLASE"/>
    <property type="match status" value="1"/>
</dbReference>
<reference evidence="3 4" key="1">
    <citation type="submission" date="2016-05" db="EMBL/GenBank/DDBJ databases">
        <title>A degradative enzymes factory behind the ericoid mycorrhizal symbiosis.</title>
        <authorList>
            <consortium name="DOE Joint Genome Institute"/>
            <person name="Martino E."/>
            <person name="Morin E."/>
            <person name="Grelet G."/>
            <person name="Kuo A."/>
            <person name="Kohler A."/>
            <person name="Daghino S."/>
            <person name="Barry K."/>
            <person name="Choi C."/>
            <person name="Cichocki N."/>
            <person name="Clum A."/>
            <person name="Copeland A."/>
            <person name="Hainaut M."/>
            <person name="Haridas S."/>
            <person name="Labutti K."/>
            <person name="Lindquist E."/>
            <person name="Lipzen A."/>
            <person name="Khouja H.-R."/>
            <person name="Murat C."/>
            <person name="Ohm R."/>
            <person name="Olson A."/>
            <person name="Spatafora J."/>
            <person name="Veneault-Fourrey C."/>
            <person name="Henrissat B."/>
            <person name="Grigoriev I."/>
            <person name="Martin F."/>
            <person name="Perotto S."/>
        </authorList>
    </citation>
    <scope>NUCLEOTIDE SEQUENCE [LARGE SCALE GENOMIC DNA]</scope>
    <source>
        <strain evidence="3 4">UAMH 7357</strain>
    </source>
</reference>
<protein>
    <recommendedName>
        <fullName evidence="2">Nephrocystin 3-like N-terminal domain-containing protein</fullName>
    </recommendedName>
</protein>
<dbReference type="InterPro" id="IPR027417">
    <property type="entry name" value="P-loop_NTPase"/>
</dbReference>
<organism evidence="3 4">
    <name type="scientific">Hyaloscypha hepaticicola</name>
    <dbReference type="NCBI Taxonomy" id="2082293"/>
    <lineage>
        <taxon>Eukaryota</taxon>
        <taxon>Fungi</taxon>
        <taxon>Dikarya</taxon>
        <taxon>Ascomycota</taxon>
        <taxon>Pezizomycotina</taxon>
        <taxon>Leotiomycetes</taxon>
        <taxon>Helotiales</taxon>
        <taxon>Hyaloscyphaceae</taxon>
        <taxon>Hyaloscypha</taxon>
    </lineage>
</organism>
<accession>A0A2J6PH73</accession>
<dbReference type="Pfam" id="PF24883">
    <property type="entry name" value="NPHP3_N"/>
    <property type="match status" value="1"/>
</dbReference>
<evidence type="ECO:0000313" key="4">
    <source>
        <dbReference type="Proteomes" id="UP000235672"/>
    </source>
</evidence>